<dbReference type="PANTHER" id="PTHR30336:SF4">
    <property type="entry name" value="ENVELOPE BIOGENESIS FACTOR ELYC"/>
    <property type="match status" value="1"/>
</dbReference>
<dbReference type="Proteomes" id="UP000008392">
    <property type="component" value="Chromosome"/>
</dbReference>
<accession>G0AI80</accession>
<keyword evidence="4" id="KW-1185">Reference proteome</keyword>
<feature type="transmembrane region" description="Helical" evidence="1">
    <location>
        <begin position="67"/>
        <end position="88"/>
    </location>
</feature>
<evidence type="ECO:0000259" key="2">
    <source>
        <dbReference type="Pfam" id="PF02698"/>
    </source>
</evidence>
<dbReference type="STRING" id="1005048.CFU_0829"/>
<dbReference type="HOGENOM" id="CLU_053514_3_0_4"/>
<dbReference type="Pfam" id="PF02698">
    <property type="entry name" value="DUF218"/>
    <property type="match status" value="1"/>
</dbReference>
<dbReference type="PANTHER" id="PTHR30336">
    <property type="entry name" value="INNER MEMBRANE PROTEIN, PROBABLE PERMEASE"/>
    <property type="match status" value="1"/>
</dbReference>
<dbReference type="InterPro" id="IPR014729">
    <property type="entry name" value="Rossmann-like_a/b/a_fold"/>
</dbReference>
<dbReference type="GO" id="GO:0000270">
    <property type="term" value="P:peptidoglycan metabolic process"/>
    <property type="evidence" value="ECO:0007669"/>
    <property type="project" value="TreeGrafter"/>
</dbReference>
<reference evidence="3 4" key="1">
    <citation type="journal article" date="2004" name="Environ. Microbiol.">
        <title>Phylogeny-function analysis of (meta)genomic libraries: screening for expression of ribosomal RNA genes by large-insert library fluorescent in situ hybridization (LIL-FISH).</title>
        <authorList>
            <person name="Leveau J.H."/>
            <person name="Gerards S."/>
            <person name="de Boer W."/>
            <person name="van Veen J.A."/>
        </authorList>
    </citation>
    <scope>NUCLEOTIDE SEQUENCE [LARGE SCALE GENOMIC DNA]</scope>
    <source>
        <strain evidence="3 4">Ter331</strain>
    </source>
</reference>
<dbReference type="KEGG" id="cfu:CFU_0829"/>
<dbReference type="GO" id="GO:0005886">
    <property type="term" value="C:plasma membrane"/>
    <property type="evidence" value="ECO:0007669"/>
    <property type="project" value="TreeGrafter"/>
</dbReference>
<name>G0AI80_COLFT</name>
<evidence type="ECO:0000256" key="1">
    <source>
        <dbReference type="SAM" id="Phobius"/>
    </source>
</evidence>
<dbReference type="Gene3D" id="3.40.50.620">
    <property type="entry name" value="HUPs"/>
    <property type="match status" value="1"/>
</dbReference>
<feature type="transmembrane region" description="Helical" evidence="1">
    <location>
        <begin position="34"/>
        <end position="55"/>
    </location>
</feature>
<reference evidence="3 4" key="2">
    <citation type="journal article" date="2006" name="J. Microbiol. Methods">
        <title>Genomic flank-sequencing of plasposon insertion sites for rapid identification of functional genes.</title>
        <authorList>
            <person name="Leveau J.H."/>
            <person name="Gerards S."/>
            <person name="Fritsche K."/>
            <person name="Zondag G."/>
            <person name="van Veen J.A."/>
        </authorList>
    </citation>
    <scope>NUCLEOTIDE SEQUENCE [LARGE SCALE GENOMIC DNA]</scope>
    <source>
        <strain evidence="3 4">Ter331</strain>
    </source>
</reference>
<evidence type="ECO:0000313" key="4">
    <source>
        <dbReference type="Proteomes" id="UP000008392"/>
    </source>
</evidence>
<dbReference type="InterPro" id="IPR003848">
    <property type="entry name" value="DUF218"/>
</dbReference>
<evidence type="ECO:0000313" key="3">
    <source>
        <dbReference type="EMBL" id="AEK60663.1"/>
    </source>
</evidence>
<sequence>MRNSTAAPVRAPWPCWHPLFDRVAMHATVIVTKVLSTLLLLPTNLILTCITGLLLRRAYPRTGMAISMSSLLLLAILSTKAGALLLVMPMEQRSPPLAVSEVDGAQAIVILGGGRQANAPEYGGDDSPNYWTLARLRYGAKLQRQTGLPILVSGGTPDGSRISEAAIMENSLRDDFATPVRWLEGASDDTKQNASFSAEILRQARIRKIILVTDAVHMHRARLLFAQAGLTVISAPTVFFSRERLTLLSFLPSGEGLRRSEYALHEWVGLFW</sequence>
<dbReference type="InterPro" id="IPR051599">
    <property type="entry name" value="Cell_Envelope_Assoc"/>
</dbReference>
<feature type="domain" description="DUF218" evidence="2">
    <location>
        <begin position="106"/>
        <end position="269"/>
    </location>
</feature>
<organism evidence="3 4">
    <name type="scientific">Collimonas fungivorans (strain Ter331)</name>
    <dbReference type="NCBI Taxonomy" id="1005048"/>
    <lineage>
        <taxon>Bacteria</taxon>
        <taxon>Pseudomonadati</taxon>
        <taxon>Pseudomonadota</taxon>
        <taxon>Betaproteobacteria</taxon>
        <taxon>Burkholderiales</taxon>
        <taxon>Oxalobacteraceae</taxon>
        <taxon>Collimonas</taxon>
    </lineage>
</organism>
<reference evidence="3 4" key="3">
    <citation type="journal article" date="2008" name="FEMS Microbiol. Ecol.">
        <title>Identification and characterization of genes underlying chitinolysis in Collimonas fungivorans Ter331.</title>
        <authorList>
            <person name="Fritsche K."/>
            <person name="de Boer W."/>
            <person name="Gerards S."/>
            <person name="van den Berg M."/>
            <person name="van Veen J.A."/>
            <person name="Leveau J.H."/>
        </authorList>
    </citation>
    <scope>NUCLEOTIDE SEQUENCE [LARGE SCALE GENOMIC DNA]</scope>
    <source>
        <strain evidence="3 4">Ter331</strain>
    </source>
</reference>
<proteinExistence type="predicted"/>
<dbReference type="CDD" id="cd06259">
    <property type="entry name" value="YdcF-like"/>
    <property type="match status" value="1"/>
</dbReference>
<dbReference type="eggNOG" id="COG1434">
    <property type="taxonomic scope" value="Bacteria"/>
</dbReference>
<keyword evidence="1" id="KW-0472">Membrane</keyword>
<keyword evidence="1" id="KW-1133">Transmembrane helix</keyword>
<protein>
    <recommendedName>
        <fullName evidence="2">DUF218 domain-containing protein</fullName>
    </recommendedName>
</protein>
<dbReference type="AlphaFoldDB" id="G0AI80"/>
<dbReference type="GO" id="GO:0043164">
    <property type="term" value="P:Gram-negative-bacterium-type cell wall biogenesis"/>
    <property type="evidence" value="ECO:0007669"/>
    <property type="project" value="TreeGrafter"/>
</dbReference>
<reference evidence="3 4" key="5">
    <citation type="journal article" date="2011" name="ISME J.">
        <title>Dual transcriptional profiling of a bacterial/fungal confrontation: Collimonas fungivorans versus Aspergillus niger.</title>
        <authorList>
            <person name="Mela F."/>
            <person name="Fritsche K."/>
            <person name="de Boer W."/>
            <person name="van Veen J.A."/>
            <person name="de Graaff L.H."/>
            <person name="van den Berg M."/>
            <person name="Leveau J.H."/>
        </authorList>
    </citation>
    <scope>NUCLEOTIDE SEQUENCE [LARGE SCALE GENOMIC DNA]</scope>
    <source>
        <strain evidence="3 4">Ter331</strain>
    </source>
</reference>
<keyword evidence="1" id="KW-0812">Transmembrane</keyword>
<reference evidence="3 4" key="4">
    <citation type="journal article" date="2010" name="Environ. Microbiol.">
        <title>The bacterial genus Collimonas: mycophagy, weathering and other adaptive solutions to life in oligotrophic soil environments.</title>
        <authorList>
            <person name="Leveau J.H."/>
            <person name="Uroz S."/>
            <person name="de Boer W."/>
        </authorList>
    </citation>
    <scope>NUCLEOTIDE SEQUENCE [LARGE SCALE GENOMIC DNA]</scope>
    <source>
        <strain evidence="3 4">Ter331</strain>
    </source>
</reference>
<dbReference type="EMBL" id="CP002745">
    <property type="protein sequence ID" value="AEK60663.1"/>
    <property type="molecule type" value="Genomic_DNA"/>
</dbReference>
<gene>
    <name evidence="3" type="ordered locus">CFU_0829</name>
</gene>
<reference evidence="4" key="6">
    <citation type="submission" date="2011-05" db="EMBL/GenBank/DDBJ databases">
        <title>Complete sequence of Collimonas fungivorans Ter331.</title>
        <authorList>
            <person name="Leveau J.H."/>
        </authorList>
    </citation>
    <scope>NUCLEOTIDE SEQUENCE [LARGE SCALE GENOMIC DNA]</scope>
    <source>
        <strain evidence="4">Ter331</strain>
    </source>
</reference>